<keyword evidence="1" id="KW-0472">Membrane</keyword>
<accession>A0A1I8AXX4</accession>
<evidence type="ECO:0000313" key="2">
    <source>
        <dbReference type="Proteomes" id="UP000095281"/>
    </source>
</evidence>
<evidence type="ECO:0000313" key="3">
    <source>
        <dbReference type="WBParaSite" id="MhA1_Contig1064.frz3.gene1"/>
    </source>
</evidence>
<dbReference type="WBParaSite" id="MhA1_Contig1064.frz3.gene1">
    <property type="protein sequence ID" value="MhA1_Contig1064.frz3.gene1"/>
    <property type="gene ID" value="MhA1_Contig1064.frz3.gene1"/>
</dbReference>
<reference evidence="3" key="1">
    <citation type="submission" date="2016-11" db="UniProtKB">
        <authorList>
            <consortium name="WormBaseParasite"/>
        </authorList>
    </citation>
    <scope>IDENTIFICATION</scope>
</reference>
<proteinExistence type="predicted"/>
<protein>
    <submittedName>
        <fullName evidence="3">7TM_GPCR_Srx domain-containing protein</fullName>
    </submittedName>
</protein>
<feature type="transmembrane region" description="Helical" evidence="1">
    <location>
        <begin position="33"/>
        <end position="55"/>
    </location>
</feature>
<dbReference type="Proteomes" id="UP000095281">
    <property type="component" value="Unplaced"/>
</dbReference>
<organism evidence="2 3">
    <name type="scientific">Meloidogyne hapla</name>
    <name type="common">Root-knot nematode worm</name>
    <dbReference type="NCBI Taxonomy" id="6305"/>
    <lineage>
        <taxon>Eukaryota</taxon>
        <taxon>Metazoa</taxon>
        <taxon>Ecdysozoa</taxon>
        <taxon>Nematoda</taxon>
        <taxon>Chromadorea</taxon>
        <taxon>Rhabditida</taxon>
        <taxon>Tylenchina</taxon>
        <taxon>Tylenchomorpha</taxon>
        <taxon>Tylenchoidea</taxon>
        <taxon>Meloidogynidae</taxon>
        <taxon>Meloidogyninae</taxon>
        <taxon>Meloidogyne</taxon>
    </lineage>
</organism>
<name>A0A1I8AXX4_MELHA</name>
<dbReference type="AlphaFoldDB" id="A0A1I8AXX4"/>
<evidence type="ECO:0000256" key="1">
    <source>
        <dbReference type="SAM" id="Phobius"/>
    </source>
</evidence>
<keyword evidence="2" id="KW-1185">Reference proteome</keyword>
<keyword evidence="1" id="KW-1133">Transmembrane helix</keyword>
<keyword evidence="1" id="KW-0812">Transmembrane</keyword>
<sequence>MTVFAYKKRLKKNVGVNLTANGNKYKEKIERNLCLFALFTSFGQMSIASVVRYSFGHCFYAIISWQYLRSCHGHWNFSYAKLAVTLGQSII</sequence>